<keyword evidence="5 7" id="KW-0472">Membrane</keyword>
<feature type="transmembrane region" description="Helical" evidence="7">
    <location>
        <begin position="54"/>
        <end position="73"/>
    </location>
</feature>
<evidence type="ECO:0000256" key="7">
    <source>
        <dbReference type="SAM" id="Phobius"/>
    </source>
</evidence>
<dbReference type="InterPro" id="IPR001851">
    <property type="entry name" value="ABC_transp_permease"/>
</dbReference>
<evidence type="ECO:0000256" key="6">
    <source>
        <dbReference type="SAM" id="MobiDB-lite"/>
    </source>
</evidence>
<feature type="region of interest" description="Disordered" evidence="6">
    <location>
        <begin position="323"/>
        <end position="360"/>
    </location>
</feature>
<evidence type="ECO:0000313" key="8">
    <source>
        <dbReference type="EMBL" id="MBL0885920.1"/>
    </source>
</evidence>
<evidence type="ECO:0000256" key="3">
    <source>
        <dbReference type="ARBA" id="ARBA00022692"/>
    </source>
</evidence>
<protein>
    <submittedName>
        <fullName evidence="8">ABC transporter permease</fullName>
    </submittedName>
</protein>
<feature type="compositionally biased region" description="Low complexity" evidence="6">
    <location>
        <begin position="336"/>
        <end position="360"/>
    </location>
</feature>
<evidence type="ECO:0000256" key="2">
    <source>
        <dbReference type="ARBA" id="ARBA00022475"/>
    </source>
</evidence>
<dbReference type="Proteomes" id="UP000675409">
    <property type="component" value="Unassembled WGS sequence"/>
</dbReference>
<gene>
    <name evidence="8" type="ORF">HGK34_06460</name>
</gene>
<dbReference type="RefSeq" id="WP_201845767.1">
    <property type="nucleotide sequence ID" value="NZ_JABBYC010000007.1"/>
</dbReference>
<sequence>MSTAANEKGHAIRRRLAGALAFRNISALYILAAMVVLFSVTAPETFPTIDTVRIILNDQAITAVLAVALTVPLAAGLIDLSIGAQLGLGAILVAWLLSVQGAGLGVSLVVTLAVGAGVGLLNGLLITRARISSFITTLGSSSILLAGISWISKDAQILDLGDGFQAIANHQVFQIPLSVYFMVGIAVAVWYVIDRTHAGRAVYATGGNPEAARLAGVRTDRVVILTLVCCGVLAATAGILLSSSLATGDPTVGPGYLLPAFAAAFLGSTQFRNGRFNVLGTVVAVYVLAIGVKGLQLSGAPVWIPELFNGVALLVAVAANRRQASARRVRKDKPGTPSESTTSSPAKPSPTTASRTTASA</sequence>
<feature type="transmembrane region" description="Helical" evidence="7">
    <location>
        <begin position="21"/>
        <end position="42"/>
    </location>
</feature>
<evidence type="ECO:0000256" key="5">
    <source>
        <dbReference type="ARBA" id="ARBA00023136"/>
    </source>
</evidence>
<dbReference type="PANTHER" id="PTHR32196">
    <property type="entry name" value="ABC TRANSPORTER PERMEASE PROTEIN YPHD-RELATED-RELATED"/>
    <property type="match status" value="1"/>
</dbReference>
<feature type="transmembrane region" description="Helical" evidence="7">
    <location>
        <begin position="133"/>
        <end position="152"/>
    </location>
</feature>
<keyword evidence="9" id="KW-1185">Reference proteome</keyword>
<dbReference type="PANTHER" id="PTHR32196:SF72">
    <property type="entry name" value="RIBOSE IMPORT PERMEASE PROTEIN RBSC"/>
    <property type="match status" value="1"/>
</dbReference>
<organism evidence="8 9">
    <name type="scientific">Myceligenerans indicum</name>
    <dbReference type="NCBI Taxonomy" id="2593663"/>
    <lineage>
        <taxon>Bacteria</taxon>
        <taxon>Bacillati</taxon>
        <taxon>Actinomycetota</taxon>
        <taxon>Actinomycetes</taxon>
        <taxon>Micrococcales</taxon>
        <taxon>Promicromonosporaceae</taxon>
        <taxon>Myceligenerans</taxon>
    </lineage>
</organism>
<feature type="transmembrane region" description="Helical" evidence="7">
    <location>
        <begin position="222"/>
        <end position="241"/>
    </location>
</feature>
<keyword evidence="3 7" id="KW-0812">Transmembrane</keyword>
<dbReference type="CDD" id="cd06579">
    <property type="entry name" value="TM_PBP1_transp_AraH_like"/>
    <property type="match status" value="1"/>
</dbReference>
<dbReference type="Pfam" id="PF02653">
    <property type="entry name" value="BPD_transp_2"/>
    <property type="match status" value="1"/>
</dbReference>
<name>A0ABS1LI53_9MICO</name>
<feature type="transmembrane region" description="Helical" evidence="7">
    <location>
        <begin position="278"/>
        <end position="296"/>
    </location>
</feature>
<reference evidence="8 9" key="1">
    <citation type="journal article" date="2021" name="Arch. Microbiol.">
        <title>Myceligenerans indicum sp. nov., an actinobacterium isolated from mangrove sediment of Sundarbans, India.</title>
        <authorList>
            <person name="Asha K."/>
            <person name="Bhadury P."/>
        </authorList>
    </citation>
    <scope>NUCLEOTIDE SEQUENCE [LARGE SCALE GENOMIC DNA]</scope>
    <source>
        <strain evidence="8 9">I2</strain>
    </source>
</reference>
<evidence type="ECO:0000256" key="4">
    <source>
        <dbReference type="ARBA" id="ARBA00022989"/>
    </source>
</evidence>
<evidence type="ECO:0000313" key="9">
    <source>
        <dbReference type="Proteomes" id="UP000675409"/>
    </source>
</evidence>
<accession>A0ABS1LI53</accession>
<feature type="transmembrane region" description="Helical" evidence="7">
    <location>
        <begin position="172"/>
        <end position="193"/>
    </location>
</feature>
<feature type="transmembrane region" description="Helical" evidence="7">
    <location>
        <begin position="80"/>
        <end position="98"/>
    </location>
</feature>
<keyword evidence="2" id="KW-1003">Cell membrane</keyword>
<dbReference type="EMBL" id="JABBYC010000007">
    <property type="protein sequence ID" value="MBL0885920.1"/>
    <property type="molecule type" value="Genomic_DNA"/>
</dbReference>
<feature type="transmembrane region" description="Helical" evidence="7">
    <location>
        <begin position="253"/>
        <end position="271"/>
    </location>
</feature>
<evidence type="ECO:0000256" key="1">
    <source>
        <dbReference type="ARBA" id="ARBA00004651"/>
    </source>
</evidence>
<comment type="caution">
    <text evidence="8">The sequence shown here is derived from an EMBL/GenBank/DDBJ whole genome shotgun (WGS) entry which is preliminary data.</text>
</comment>
<keyword evidence="4 7" id="KW-1133">Transmembrane helix</keyword>
<comment type="subcellular location">
    <subcellularLocation>
        <location evidence="1">Cell membrane</location>
        <topology evidence="1">Multi-pass membrane protein</topology>
    </subcellularLocation>
</comment>
<feature type="transmembrane region" description="Helical" evidence="7">
    <location>
        <begin position="104"/>
        <end position="126"/>
    </location>
</feature>
<proteinExistence type="predicted"/>
<feature type="transmembrane region" description="Helical" evidence="7">
    <location>
        <begin position="302"/>
        <end position="320"/>
    </location>
</feature>